<evidence type="ECO:0000313" key="2">
    <source>
        <dbReference type="Proteomes" id="UP001165101"/>
    </source>
</evidence>
<comment type="caution">
    <text evidence="1">The sequence shown here is derived from an EMBL/GenBank/DDBJ whole genome shotgun (WGS) entry which is preliminary data.</text>
</comment>
<sequence>MSSIDEHKSDVRSEAWAELRKVAKPDSKFHYNFAEFIADYEGSDKATKLFKEYKWYKDSEVLFITPDNCVEELRYETLKDGKKILMTTYGIYRGFWLLDPNEIPESRYEYASTLEGMEKVAKHVTLQDMIDMKLKVDVLITGTGAINMKGIRFGKGHGFFDCEWGMLYSIGAVKQDTPTVAFVHDCQLLDQELTPDIFDTICELIVTPTKIIEVYKLYDDTIKIKPTVGILWDRLDPKMLESIPPLQELKKIQNIK</sequence>
<dbReference type="EMBL" id="BSXV01002470">
    <property type="protein sequence ID" value="GME95829.1"/>
    <property type="molecule type" value="Genomic_DNA"/>
</dbReference>
<organism evidence="1 2">
    <name type="scientific">Candida boidinii</name>
    <name type="common">Yeast</name>
    <dbReference type="NCBI Taxonomy" id="5477"/>
    <lineage>
        <taxon>Eukaryota</taxon>
        <taxon>Fungi</taxon>
        <taxon>Dikarya</taxon>
        <taxon>Ascomycota</taxon>
        <taxon>Saccharomycotina</taxon>
        <taxon>Pichiomycetes</taxon>
        <taxon>Pichiales</taxon>
        <taxon>Pichiaceae</taxon>
        <taxon>Ogataea</taxon>
        <taxon>Ogataea/Candida clade</taxon>
    </lineage>
</organism>
<evidence type="ECO:0000313" key="1">
    <source>
        <dbReference type="EMBL" id="GME95829.1"/>
    </source>
</evidence>
<keyword evidence="2" id="KW-1185">Reference proteome</keyword>
<gene>
    <name evidence="1" type="ORF">Cboi01_000406000</name>
</gene>
<protein>
    <submittedName>
        <fullName evidence="1">Unnamed protein product</fullName>
    </submittedName>
</protein>
<accession>A0ACB5TVS3</accession>
<name>A0ACB5TVS3_CANBO</name>
<reference evidence="1" key="1">
    <citation type="submission" date="2023-04" db="EMBL/GenBank/DDBJ databases">
        <title>Candida boidinii NBRC 1967.</title>
        <authorList>
            <person name="Ichikawa N."/>
            <person name="Sato H."/>
            <person name="Tonouchi N."/>
        </authorList>
    </citation>
    <scope>NUCLEOTIDE SEQUENCE</scope>
    <source>
        <strain evidence="1">NBRC 1967</strain>
    </source>
</reference>
<proteinExistence type="predicted"/>
<dbReference type="Proteomes" id="UP001165101">
    <property type="component" value="Unassembled WGS sequence"/>
</dbReference>